<keyword evidence="4" id="KW-1185">Reference proteome</keyword>
<name>A0AAF1KPV0_9PROT</name>
<proteinExistence type="inferred from homology"/>
<evidence type="ECO:0000256" key="1">
    <source>
        <dbReference type="ARBA" id="ARBA00006987"/>
    </source>
</evidence>
<feature type="chain" id="PRO_5042168084" evidence="2">
    <location>
        <begin position="25"/>
        <end position="319"/>
    </location>
</feature>
<dbReference type="RefSeq" id="WP_211875414.1">
    <property type="nucleotide sequence ID" value="NZ_JAAEDH010000019.1"/>
</dbReference>
<dbReference type="InterPro" id="IPR042100">
    <property type="entry name" value="Bug_dom1"/>
</dbReference>
<dbReference type="EMBL" id="JAAEDH010000019">
    <property type="protein sequence ID" value="MBR0656548.1"/>
    <property type="molecule type" value="Genomic_DNA"/>
</dbReference>
<dbReference type="Gene3D" id="3.40.190.10">
    <property type="entry name" value="Periplasmic binding protein-like II"/>
    <property type="match status" value="1"/>
</dbReference>
<dbReference type="CDD" id="cd07012">
    <property type="entry name" value="PBP2_Bug_TTT"/>
    <property type="match status" value="1"/>
</dbReference>
<protein>
    <submittedName>
        <fullName evidence="3">Tripartite tricarboxylate transporter substrate binding protein</fullName>
    </submittedName>
</protein>
<dbReference type="PIRSF" id="PIRSF017082">
    <property type="entry name" value="YflP"/>
    <property type="match status" value="1"/>
</dbReference>
<dbReference type="Proteomes" id="UP001196068">
    <property type="component" value="Unassembled WGS sequence"/>
</dbReference>
<dbReference type="Gene3D" id="3.40.190.150">
    <property type="entry name" value="Bordetella uptake gene, domain 1"/>
    <property type="match status" value="1"/>
</dbReference>
<comment type="similarity">
    <text evidence="1">Belongs to the UPF0065 (bug) family.</text>
</comment>
<dbReference type="AlphaFoldDB" id="A0AAF1KPV0"/>
<dbReference type="SUPFAM" id="SSF53850">
    <property type="entry name" value="Periplasmic binding protein-like II"/>
    <property type="match status" value="1"/>
</dbReference>
<evidence type="ECO:0000313" key="4">
    <source>
        <dbReference type="Proteomes" id="UP001196068"/>
    </source>
</evidence>
<accession>A0AAF1KPV0</accession>
<evidence type="ECO:0000313" key="3">
    <source>
        <dbReference type="EMBL" id="MBR0656548.1"/>
    </source>
</evidence>
<comment type="caution">
    <text evidence="3">The sequence shown here is derived from an EMBL/GenBank/DDBJ whole genome shotgun (WGS) entry which is preliminary data.</text>
</comment>
<reference evidence="3" key="1">
    <citation type="submission" date="2020-01" db="EMBL/GenBank/DDBJ databases">
        <authorList>
            <person name="Rat A."/>
        </authorList>
    </citation>
    <scope>NUCLEOTIDE SEQUENCE</scope>
    <source>
        <strain evidence="3">LMG 28251</strain>
    </source>
</reference>
<organism evidence="3 4">
    <name type="scientific">Plastoroseomonas arctica</name>
    <dbReference type="NCBI Taxonomy" id="1509237"/>
    <lineage>
        <taxon>Bacteria</taxon>
        <taxon>Pseudomonadati</taxon>
        <taxon>Pseudomonadota</taxon>
        <taxon>Alphaproteobacteria</taxon>
        <taxon>Acetobacterales</taxon>
        <taxon>Acetobacteraceae</taxon>
        <taxon>Plastoroseomonas</taxon>
    </lineage>
</organism>
<gene>
    <name evidence="3" type="ORF">GXW79_15815</name>
</gene>
<dbReference type="Pfam" id="PF03401">
    <property type="entry name" value="TctC"/>
    <property type="match status" value="1"/>
</dbReference>
<reference evidence="3" key="2">
    <citation type="journal article" date="2021" name="Syst. Appl. Microbiol.">
        <title>Roseomonas hellenica sp. nov., isolated from roots of wild-growing Alkanna tinctoria.</title>
        <authorList>
            <person name="Rat A."/>
            <person name="Naranjo H.D."/>
            <person name="Lebbe L."/>
            <person name="Cnockaert M."/>
            <person name="Krigas N."/>
            <person name="Grigoriadou K."/>
            <person name="Maloupa E."/>
            <person name="Willems A."/>
        </authorList>
    </citation>
    <scope>NUCLEOTIDE SEQUENCE</scope>
    <source>
        <strain evidence="3">LMG 28251</strain>
    </source>
</reference>
<dbReference type="InterPro" id="IPR005064">
    <property type="entry name" value="BUG"/>
</dbReference>
<keyword evidence="2" id="KW-0732">Signal</keyword>
<dbReference type="PANTHER" id="PTHR42928">
    <property type="entry name" value="TRICARBOXYLATE-BINDING PROTEIN"/>
    <property type="match status" value="1"/>
</dbReference>
<evidence type="ECO:0000256" key="2">
    <source>
        <dbReference type="SAM" id="SignalP"/>
    </source>
</evidence>
<sequence>MITRRLLAALAAALPLAATPVTHAQEVFPARPVQIVLPYPPGNSIDLLVRALAAQLAPTLGQPAVVVNRDGAAALVGSVAVARAAPDGYTLLYAPALVASVLPVTQPTAGLTATSFRPICQVFNNTMALAVRPDSPIRDLRSLQAAARANPGRLTYGTLGITSIPHLAMVQWLGAAGVEVEHVPFRADSTVLTEVLAGRLDIGSIVLGAAAGRGDVRVLAVFDAQRHPDFPEAPTAIEQGFEVAPASFGGLFAPAGTPEDRIARIEAACAVAAASEPYRAAARTGAQPTDFYLGRADFARRLQTDIEQKAEVLRGVRLN</sequence>
<dbReference type="PANTHER" id="PTHR42928:SF5">
    <property type="entry name" value="BLR1237 PROTEIN"/>
    <property type="match status" value="1"/>
</dbReference>
<feature type="signal peptide" evidence="2">
    <location>
        <begin position="1"/>
        <end position="24"/>
    </location>
</feature>